<dbReference type="EC" id="2.3.1.189" evidence="4"/>
<feature type="domain" description="N-acetyltransferase" evidence="6">
    <location>
        <begin position="16"/>
        <end position="163"/>
    </location>
</feature>
<evidence type="ECO:0000256" key="4">
    <source>
        <dbReference type="HAMAP-Rule" id="MF_01698"/>
    </source>
</evidence>
<feature type="binding site" evidence="4">
    <location>
        <begin position="91"/>
        <end position="93"/>
    </location>
    <ligand>
        <name>acetyl-CoA</name>
        <dbReference type="ChEBI" id="CHEBI:57288"/>
        <label>1</label>
    </ligand>
</feature>
<dbReference type="PANTHER" id="PTHR43420">
    <property type="entry name" value="ACETYLTRANSFERASE"/>
    <property type="match status" value="1"/>
</dbReference>
<dbReference type="PANTHER" id="PTHR43420:SF12">
    <property type="entry name" value="N-ACETYLTRANSFERASE DOMAIN-CONTAINING PROTEIN"/>
    <property type="match status" value="1"/>
</dbReference>
<dbReference type="InterPro" id="IPR050680">
    <property type="entry name" value="YpeA/RimI_acetyltransf"/>
</dbReference>
<dbReference type="CDD" id="cd04301">
    <property type="entry name" value="NAT_SF"/>
    <property type="match status" value="1"/>
</dbReference>
<dbReference type="PIRSF" id="PIRSF021524">
    <property type="entry name" value="MSH_acetyltransferase"/>
    <property type="match status" value="1"/>
</dbReference>
<feature type="binding site" evidence="4">
    <location>
        <begin position="261"/>
        <end position="267"/>
    </location>
    <ligand>
        <name>acetyl-CoA</name>
        <dbReference type="ChEBI" id="CHEBI:57288"/>
        <label>2</label>
    </ligand>
</feature>
<feature type="binding site" evidence="4">
    <location>
        <position position="288"/>
    </location>
    <ligand>
        <name>1D-myo-inositol 2-(L-cysteinylamino)-2-deoxy-alpha-D-glucopyranoside</name>
        <dbReference type="ChEBI" id="CHEBI:58887"/>
    </ligand>
</feature>
<evidence type="ECO:0000313" key="8">
    <source>
        <dbReference type="Proteomes" id="UP000567246"/>
    </source>
</evidence>
<feature type="binding site" evidence="4">
    <location>
        <begin position="254"/>
        <end position="256"/>
    </location>
    <ligand>
        <name>acetyl-CoA</name>
        <dbReference type="ChEBI" id="CHEBI:57288"/>
        <label>2</label>
    </ligand>
</feature>
<dbReference type="Pfam" id="PF00583">
    <property type="entry name" value="Acetyltransf_1"/>
    <property type="match status" value="2"/>
</dbReference>
<feature type="compositionally biased region" description="Low complexity" evidence="5">
    <location>
        <begin position="1"/>
        <end position="16"/>
    </location>
</feature>
<dbReference type="SUPFAM" id="SSF55729">
    <property type="entry name" value="Acyl-CoA N-acyltransferases (Nat)"/>
    <property type="match status" value="1"/>
</dbReference>
<feature type="domain" description="N-acetyltransferase" evidence="6">
    <location>
        <begin position="169"/>
        <end position="317"/>
    </location>
</feature>
<dbReference type="InterPro" id="IPR016181">
    <property type="entry name" value="Acyl_CoA_acyltransferase"/>
</dbReference>
<proteinExistence type="inferred from homology"/>
<evidence type="ECO:0000313" key="7">
    <source>
        <dbReference type="EMBL" id="MBB5847558.1"/>
    </source>
</evidence>
<dbReference type="InterPro" id="IPR000182">
    <property type="entry name" value="GNAT_dom"/>
</dbReference>
<gene>
    <name evidence="4" type="primary">mshD</name>
    <name evidence="7" type="ORF">HDA33_000122</name>
</gene>
<comment type="caution">
    <text evidence="4">Lacks conserved residue(s) required for the propagation of feature annotation.</text>
</comment>
<comment type="subunit">
    <text evidence="4">Monomer.</text>
</comment>
<dbReference type="RefSeq" id="WP_184169817.1">
    <property type="nucleotide sequence ID" value="NZ_BAABAG010000002.1"/>
</dbReference>
<evidence type="ECO:0000256" key="3">
    <source>
        <dbReference type="ARBA" id="ARBA00023315"/>
    </source>
</evidence>
<comment type="caution">
    <text evidence="7">The sequence shown here is derived from an EMBL/GenBank/DDBJ whole genome shotgun (WGS) entry which is preliminary data.</text>
</comment>
<feature type="region of interest" description="Disordered" evidence="5">
    <location>
        <begin position="1"/>
        <end position="24"/>
    </location>
</feature>
<evidence type="ECO:0000256" key="5">
    <source>
        <dbReference type="SAM" id="MobiDB-lite"/>
    </source>
</evidence>
<dbReference type="PROSITE" id="PS51186">
    <property type="entry name" value="GNAT"/>
    <property type="match status" value="2"/>
</dbReference>
<dbReference type="GO" id="GO:0035447">
    <property type="term" value="F:mycothiol synthase activity"/>
    <property type="evidence" value="ECO:0007669"/>
    <property type="project" value="UniProtKB-UniRule"/>
</dbReference>
<dbReference type="InterPro" id="IPR017813">
    <property type="entry name" value="Mycothiol_AcTrfase"/>
</dbReference>
<feature type="binding site" evidence="4">
    <location>
        <begin position="293"/>
        <end position="298"/>
    </location>
    <ligand>
        <name>acetyl-CoA</name>
        <dbReference type="ChEBI" id="CHEBI:57288"/>
        <label>2</label>
    </ligand>
</feature>
<feature type="binding site" evidence="4">
    <location>
        <position position="47"/>
    </location>
    <ligand>
        <name>1D-myo-inositol 2-(L-cysteinylamino)-2-deoxy-alpha-D-glucopyranoside</name>
        <dbReference type="ChEBI" id="CHEBI:58887"/>
    </ligand>
</feature>
<dbReference type="HAMAP" id="MF_01698">
    <property type="entry name" value="MshD"/>
    <property type="match status" value="1"/>
</dbReference>
<keyword evidence="1 4" id="KW-0808">Transferase</keyword>
<evidence type="ECO:0000259" key="6">
    <source>
        <dbReference type="PROSITE" id="PS51186"/>
    </source>
</evidence>
<keyword evidence="8" id="KW-1185">Reference proteome</keyword>
<comment type="similarity">
    <text evidence="4">Belongs to the acetyltransferase family. MshD subfamily.</text>
</comment>
<feature type="binding site" evidence="4">
    <location>
        <position position="196"/>
    </location>
    <ligand>
        <name>1D-myo-inositol 2-(L-cysteinylamino)-2-deoxy-alpha-D-glucopyranoside</name>
        <dbReference type="ChEBI" id="CHEBI:58887"/>
    </ligand>
</feature>
<protein>
    <recommendedName>
        <fullName evidence="4">Mycothiol acetyltransferase</fullName>
        <shortName evidence="4">MSH acetyltransferase</shortName>
        <ecNumber evidence="4">2.3.1.189</ecNumber>
    </recommendedName>
    <alternativeName>
        <fullName evidence="4">Mycothiol synthase</fullName>
    </alternativeName>
</protein>
<evidence type="ECO:0000256" key="2">
    <source>
        <dbReference type="ARBA" id="ARBA00022737"/>
    </source>
</evidence>
<comment type="function">
    <text evidence="4">Catalyzes the transfer of acetyl from acetyl-CoA to desacetylmycothiol (Cys-GlcN-Ins) to form mycothiol.</text>
</comment>
<evidence type="ECO:0000256" key="1">
    <source>
        <dbReference type="ARBA" id="ARBA00022679"/>
    </source>
</evidence>
<dbReference type="AlphaFoldDB" id="A0A7W9MZD1"/>
<dbReference type="NCBIfam" id="TIGR03448">
    <property type="entry name" value="mycothiol_MshD"/>
    <property type="match status" value="1"/>
</dbReference>
<sequence>MAENPVPATPTDPAAPRVSEPRPDEVDAVLALADRAQAADGHPPLSDQTRVVLARGRQRWWGVVREADGSVSGAAVLAPEGGEDSGSVLELVVDPEARRAGRGAALADAAAVRERGLESTTSVWAHGMLPGSDALARRHGLEPVRELRRMRLPHEALADLPQPQLADGVALRGFVPGRDEQAWLDANAAAFADHPEQGGLTRADLEDRMAEDWFEAEGLLLAVREEDDALLGFHWTKVEPQAGPGPRVGEVYAVGVTPAAQGLGLGRALTLAGLHRMAGQGVDVVDLYVDADNAAAVRLYESLGFGLFAADAQHRRP</sequence>
<keyword evidence="2 4" id="KW-0677">Repeat</keyword>
<organism evidence="7 8">
    <name type="scientific">Micrococcus endophyticus</name>
    <dbReference type="NCBI Taxonomy" id="455343"/>
    <lineage>
        <taxon>Bacteria</taxon>
        <taxon>Bacillati</taxon>
        <taxon>Actinomycetota</taxon>
        <taxon>Actinomycetes</taxon>
        <taxon>Micrococcales</taxon>
        <taxon>Micrococcaceae</taxon>
        <taxon>Micrococcus</taxon>
    </lineage>
</organism>
<dbReference type="Proteomes" id="UP000567246">
    <property type="component" value="Unassembled WGS sequence"/>
</dbReference>
<dbReference type="EMBL" id="JACHMW010000001">
    <property type="protein sequence ID" value="MBB5847558.1"/>
    <property type="molecule type" value="Genomic_DNA"/>
</dbReference>
<name>A0A7W9MZD1_9MICC</name>
<feature type="binding site" evidence="4">
    <location>
        <position position="237"/>
    </location>
    <ligand>
        <name>1D-myo-inositol 2-(L-cysteinylamino)-2-deoxy-alpha-D-glucopyranoside</name>
        <dbReference type="ChEBI" id="CHEBI:58887"/>
    </ligand>
</feature>
<comment type="catalytic activity">
    <reaction evidence="4">
        <text>1D-myo-inositol 2-(L-cysteinylamino)-2-deoxy-alpha-D-glucopyranoside + acetyl-CoA = mycothiol + CoA + H(+)</text>
        <dbReference type="Rhea" id="RHEA:26172"/>
        <dbReference type="ChEBI" id="CHEBI:15378"/>
        <dbReference type="ChEBI" id="CHEBI:16768"/>
        <dbReference type="ChEBI" id="CHEBI:57287"/>
        <dbReference type="ChEBI" id="CHEBI:57288"/>
        <dbReference type="ChEBI" id="CHEBI:58887"/>
        <dbReference type="EC" id="2.3.1.189"/>
    </reaction>
</comment>
<dbReference type="GO" id="GO:0010125">
    <property type="term" value="P:mycothiol biosynthetic process"/>
    <property type="evidence" value="ECO:0007669"/>
    <property type="project" value="UniProtKB-UniRule"/>
</dbReference>
<dbReference type="Gene3D" id="3.40.630.30">
    <property type="match status" value="1"/>
</dbReference>
<feature type="binding site" evidence="4">
    <location>
        <position position="250"/>
    </location>
    <ligand>
        <name>1D-myo-inositol 2-(L-cysteinylamino)-2-deoxy-alpha-D-glucopyranoside</name>
        <dbReference type="ChEBI" id="CHEBI:58887"/>
    </ligand>
</feature>
<accession>A0A7W9MZD1</accession>
<reference evidence="7 8" key="1">
    <citation type="submission" date="2020-08" db="EMBL/GenBank/DDBJ databases">
        <title>Sequencing the genomes of 1000 actinobacteria strains.</title>
        <authorList>
            <person name="Klenk H.-P."/>
        </authorList>
    </citation>
    <scope>NUCLEOTIDE SEQUENCE [LARGE SCALE GENOMIC DNA]</scope>
    <source>
        <strain evidence="7 8">DSM 17945</strain>
    </source>
</reference>
<keyword evidence="3 4" id="KW-0012">Acyltransferase</keyword>